<protein>
    <submittedName>
        <fullName evidence="2">Chromosome segregation protein SMC</fullName>
    </submittedName>
</protein>
<dbReference type="Proteomes" id="UP000095286">
    <property type="component" value="Unplaced"/>
</dbReference>
<organism evidence="1 2">
    <name type="scientific">Rhabditophanes sp. KR3021</name>
    <dbReference type="NCBI Taxonomy" id="114890"/>
    <lineage>
        <taxon>Eukaryota</taxon>
        <taxon>Metazoa</taxon>
        <taxon>Ecdysozoa</taxon>
        <taxon>Nematoda</taxon>
        <taxon>Chromadorea</taxon>
        <taxon>Rhabditida</taxon>
        <taxon>Tylenchina</taxon>
        <taxon>Panagrolaimomorpha</taxon>
        <taxon>Strongyloidoidea</taxon>
        <taxon>Alloionematidae</taxon>
        <taxon>Rhabditophanes</taxon>
    </lineage>
</organism>
<evidence type="ECO:0000313" key="1">
    <source>
        <dbReference type="Proteomes" id="UP000095286"/>
    </source>
</evidence>
<proteinExistence type="predicted"/>
<name>A0AC35UHX0_9BILA</name>
<dbReference type="WBParaSite" id="RSKR_0001177800.1">
    <property type="protein sequence ID" value="RSKR_0001177800.1"/>
    <property type="gene ID" value="RSKR_0001177800"/>
</dbReference>
<sequence length="718" mass="80021">MMDNADKIVDMSLTLEASTLMPDLGDSVKPDKCLGELVRDNDQLRRHNDNLELQNTQLKRALLQFEQHTQSNTKGDLVVDLTNRCYESDAKNAELAEQLKETQDKMGWKIESLMTSNDELKNEIKFVTSKHQIAENEAAKLGRQLASMTMRLDGNATISDSEQCRLLEKDFALQKENYESMLASAEAEMKETKNQLLVASKILEKVLVKYNILTPEGIKNFGVSKLGIENWFSDDDFIISAGGMRSSIKSNTSGKQSLDLASTQNETLETAVAPLPPISLNETNFLCRTMNNASLAVDMNMTQSGVNNLQTSLFLMKELMERMFRQLQSAALVLSDAAEISGIDGIKDLMLQIKMSINDTMNDASAILTSVNDTQGHLMDMTKALNQTVAEEVAVGETISEERYLVLVAEAERLKEQTEFLSTQLQDTVNRLSTGNRKVFEASVEVRRLEGENEKLIADLSGLMEEQNKMLEENKDLLEKVKYAEESNLESCEMLKKLSEEIEGMSAELDSKTMELSTASEENSTLKSDFSNLEAEYLALEDKLKEVSTAFNEASEKLQQIDIGKENIVASAESALLSISLSNNSLFDSSRASFTEPNNPLKILKDSVDKAGIYCTKIQRYCEEKRDAESTNLEVKRVLGNLLSTLLKMSNNIKNSASAYSDVRAFILELTASIDAGNNGKLPEEAREKLKNELKNIVQTLKEVHERSGKLLGSNKQN</sequence>
<accession>A0AC35UHX0</accession>
<reference evidence="2" key="1">
    <citation type="submission" date="2016-11" db="UniProtKB">
        <authorList>
            <consortium name="WormBaseParasite"/>
        </authorList>
    </citation>
    <scope>IDENTIFICATION</scope>
    <source>
        <strain evidence="2">KR3021</strain>
    </source>
</reference>
<evidence type="ECO:0000313" key="2">
    <source>
        <dbReference type="WBParaSite" id="RSKR_0001177800.1"/>
    </source>
</evidence>